<keyword evidence="3" id="KW-1185">Reference proteome</keyword>
<feature type="region of interest" description="Disordered" evidence="1">
    <location>
        <begin position="81"/>
        <end position="109"/>
    </location>
</feature>
<reference evidence="2" key="1">
    <citation type="submission" date="2021-05" db="EMBL/GenBank/DDBJ databases">
        <title>The genome of the haptophyte Pavlova lutheri (Diacronema luteri, Pavlovales) - a model for lipid biosynthesis in eukaryotic algae.</title>
        <authorList>
            <person name="Hulatt C.J."/>
            <person name="Posewitz M.C."/>
        </authorList>
    </citation>
    <scope>NUCLEOTIDE SEQUENCE</scope>
    <source>
        <strain evidence="2">NIVA-4/92</strain>
    </source>
</reference>
<dbReference type="OMA" id="YRKQEEW"/>
<protein>
    <recommendedName>
        <fullName evidence="4">Cilia- and flagella-associated protein 298</fullName>
    </recommendedName>
</protein>
<gene>
    <name evidence="2" type="ORF">KFE25_003867</name>
</gene>
<feature type="region of interest" description="Disordered" evidence="1">
    <location>
        <begin position="53"/>
        <end position="72"/>
    </location>
</feature>
<evidence type="ECO:0000256" key="1">
    <source>
        <dbReference type="SAM" id="MobiDB-lite"/>
    </source>
</evidence>
<evidence type="ECO:0008006" key="4">
    <source>
        <dbReference type="Google" id="ProtNLM"/>
    </source>
</evidence>
<dbReference type="OrthoDB" id="276065at2759"/>
<dbReference type="GO" id="GO:0003352">
    <property type="term" value="P:regulation of cilium movement"/>
    <property type="evidence" value="ECO:0007669"/>
    <property type="project" value="InterPro"/>
</dbReference>
<organism evidence="2 3">
    <name type="scientific">Diacronema lutheri</name>
    <name type="common">Unicellular marine alga</name>
    <name type="synonym">Monochrysis lutheri</name>
    <dbReference type="NCBI Taxonomy" id="2081491"/>
    <lineage>
        <taxon>Eukaryota</taxon>
        <taxon>Haptista</taxon>
        <taxon>Haptophyta</taxon>
        <taxon>Pavlovophyceae</taxon>
        <taxon>Pavlovales</taxon>
        <taxon>Pavlovaceae</taxon>
        <taxon>Diacronema</taxon>
    </lineage>
</organism>
<name>A0A8J5XN95_DIALT</name>
<dbReference type="Proteomes" id="UP000751190">
    <property type="component" value="Unassembled WGS sequence"/>
</dbReference>
<dbReference type="InterPro" id="IPR021298">
    <property type="entry name" value="CFAP298"/>
</dbReference>
<dbReference type="Pfam" id="PF11069">
    <property type="entry name" value="CFAP298"/>
    <property type="match status" value="1"/>
</dbReference>
<feature type="compositionally biased region" description="Basic and acidic residues" evidence="1">
    <location>
        <begin position="82"/>
        <end position="103"/>
    </location>
</feature>
<dbReference type="PANTHER" id="PTHR13238">
    <property type="entry name" value="PROTEIN C21ORF59"/>
    <property type="match status" value="1"/>
</dbReference>
<evidence type="ECO:0000313" key="2">
    <source>
        <dbReference type="EMBL" id="KAG8463594.1"/>
    </source>
</evidence>
<comment type="caution">
    <text evidence="2">The sequence shown here is derived from an EMBL/GenBank/DDBJ whole genome shotgun (WGS) entry which is preliminary data.</text>
</comment>
<dbReference type="EMBL" id="JAGTXO010000015">
    <property type="protein sequence ID" value="KAG8463594.1"/>
    <property type="molecule type" value="Genomic_DNA"/>
</dbReference>
<dbReference type="AlphaFoldDB" id="A0A8J5XN95"/>
<accession>A0A8J5XN95</accession>
<sequence>MVLCHVKRGDDESKQFFVEMPAATPCAELTRHLAEVHNLRLKIARLTSAAEGLAQHGPMKRPEQQGLDDETPMLEDVTDSGDLMKRQPERGPHYCQDPTERRTGNAPPPDIAAIITRTVEDALRLIGKEQVAMKQLTTRKALLDAIDSIKGAVMIAYPMGLPPYDTVRQILDEKEDLAGSAAGLEVVDPENAATWWANKELQAGKLLSDFVGKNEKTKIVCKLQKKGSGAPQREPVISREEQQAMIAHYHQKQQEAKRLQADTIVS</sequence>
<proteinExistence type="predicted"/>
<evidence type="ECO:0000313" key="3">
    <source>
        <dbReference type="Proteomes" id="UP000751190"/>
    </source>
</evidence>